<dbReference type="GO" id="GO:0061630">
    <property type="term" value="F:ubiquitin protein ligase activity"/>
    <property type="evidence" value="ECO:0007669"/>
    <property type="project" value="UniProtKB-EC"/>
</dbReference>
<evidence type="ECO:0000256" key="2">
    <source>
        <dbReference type="ARBA" id="ARBA00004123"/>
    </source>
</evidence>
<keyword evidence="12" id="KW-0862">Zinc</keyword>
<dbReference type="InterPro" id="IPR013083">
    <property type="entry name" value="Znf_RING/FYVE/PHD"/>
</dbReference>
<keyword evidence="20" id="KW-0175">Coiled coil</keyword>
<dbReference type="Proteomes" id="UP001201163">
    <property type="component" value="Unassembled WGS sequence"/>
</dbReference>
<dbReference type="SMART" id="SM00734">
    <property type="entry name" value="ZnF_Rad18"/>
    <property type="match status" value="1"/>
</dbReference>
<evidence type="ECO:0000313" key="24">
    <source>
        <dbReference type="EMBL" id="KAH9001572.1"/>
    </source>
</evidence>
<evidence type="ECO:0000256" key="1">
    <source>
        <dbReference type="ARBA" id="ARBA00000900"/>
    </source>
</evidence>
<evidence type="ECO:0000256" key="6">
    <source>
        <dbReference type="ARBA" id="ARBA00015551"/>
    </source>
</evidence>
<evidence type="ECO:0000256" key="8">
    <source>
        <dbReference type="ARBA" id="ARBA00022723"/>
    </source>
</evidence>
<feature type="compositionally biased region" description="Low complexity" evidence="21">
    <location>
        <begin position="215"/>
        <end position="224"/>
    </location>
</feature>
<dbReference type="AlphaFoldDB" id="A0AAD4QI81"/>
<dbReference type="InterPro" id="IPR001841">
    <property type="entry name" value="Znf_RING"/>
</dbReference>
<evidence type="ECO:0000256" key="13">
    <source>
        <dbReference type="ARBA" id="ARBA00023125"/>
    </source>
</evidence>
<feature type="region of interest" description="Disordered" evidence="21">
    <location>
        <begin position="351"/>
        <end position="405"/>
    </location>
</feature>
<feature type="compositionally biased region" description="Polar residues" evidence="21">
    <location>
        <begin position="173"/>
        <end position="184"/>
    </location>
</feature>
<keyword evidence="11" id="KW-0833">Ubl conjugation pathway</keyword>
<dbReference type="FunFam" id="3.30.40.10:FF:000172">
    <property type="entry name" value="E3 ubiquitin-protein ligase RAD18"/>
    <property type="match status" value="1"/>
</dbReference>
<dbReference type="InterPro" id="IPR039577">
    <property type="entry name" value="Rad18"/>
</dbReference>
<dbReference type="GO" id="GO:0006281">
    <property type="term" value="P:DNA repair"/>
    <property type="evidence" value="ECO:0007669"/>
    <property type="project" value="UniProtKB-KW"/>
</dbReference>
<dbReference type="PROSITE" id="PS50089">
    <property type="entry name" value="ZF_RING_2"/>
    <property type="match status" value="1"/>
</dbReference>
<evidence type="ECO:0000259" key="23">
    <source>
        <dbReference type="PROSITE" id="PS50800"/>
    </source>
</evidence>
<dbReference type="Gene3D" id="3.30.160.60">
    <property type="entry name" value="Classic Zinc Finger"/>
    <property type="match status" value="1"/>
</dbReference>
<reference evidence="24" key="1">
    <citation type="submission" date="2022-01" db="EMBL/GenBank/DDBJ databases">
        <title>Comparative genomics reveals a dynamic genome evolution in the ectomycorrhizal milk-cap (Lactarius) mushrooms.</title>
        <authorList>
            <consortium name="DOE Joint Genome Institute"/>
            <person name="Lebreton A."/>
            <person name="Tang N."/>
            <person name="Kuo A."/>
            <person name="LaButti K."/>
            <person name="Drula E."/>
            <person name="Barry K."/>
            <person name="Clum A."/>
            <person name="Lipzen A."/>
            <person name="Mousain D."/>
            <person name="Ng V."/>
            <person name="Wang R."/>
            <person name="Wang X."/>
            <person name="Dai Y."/>
            <person name="Henrissat B."/>
            <person name="Grigoriev I.V."/>
            <person name="Guerin-Laguette A."/>
            <person name="Yu F."/>
            <person name="Martin F.M."/>
        </authorList>
    </citation>
    <scope>NUCLEOTIDE SEQUENCE</scope>
    <source>
        <strain evidence="24">QP</strain>
    </source>
</reference>
<evidence type="ECO:0000259" key="22">
    <source>
        <dbReference type="PROSITE" id="PS50089"/>
    </source>
</evidence>
<dbReference type="InterPro" id="IPR006642">
    <property type="entry name" value="Rad18_UBZ4"/>
</dbReference>
<proteinExistence type="inferred from homology"/>
<evidence type="ECO:0000256" key="20">
    <source>
        <dbReference type="SAM" id="Coils"/>
    </source>
</evidence>
<keyword evidence="14" id="KW-0234">DNA repair</keyword>
<comment type="similarity">
    <text evidence="4">Belongs to the RAD18 family.</text>
</comment>
<dbReference type="Pfam" id="PF13923">
    <property type="entry name" value="zf-C3HC4_2"/>
    <property type="match status" value="1"/>
</dbReference>
<feature type="region of interest" description="Disordered" evidence="21">
    <location>
        <begin position="1"/>
        <end position="27"/>
    </location>
</feature>
<evidence type="ECO:0000256" key="9">
    <source>
        <dbReference type="ARBA" id="ARBA00022763"/>
    </source>
</evidence>
<protein>
    <recommendedName>
        <fullName evidence="6">Postreplication repair E3 ubiquitin-protein ligase RAD18</fullName>
        <ecNumber evidence="5">2.3.2.27</ecNumber>
    </recommendedName>
    <alternativeName>
        <fullName evidence="17">Postreplication repair E3 ubiquitin-protein ligase rad18</fullName>
    </alternativeName>
    <alternativeName>
        <fullName evidence="16 18">RING-type E3 ubiquitin transferase RAD18</fullName>
    </alternativeName>
</protein>
<comment type="caution">
    <text evidence="24">The sequence shown here is derived from an EMBL/GenBank/DDBJ whole genome shotgun (WGS) entry which is preliminary data.</text>
</comment>
<accession>A0AAD4QI81</accession>
<dbReference type="GO" id="GO:0003697">
    <property type="term" value="F:single-stranded DNA binding"/>
    <property type="evidence" value="ECO:0007669"/>
    <property type="project" value="InterPro"/>
</dbReference>
<dbReference type="SUPFAM" id="SSF57850">
    <property type="entry name" value="RING/U-box"/>
    <property type="match status" value="1"/>
</dbReference>
<dbReference type="Gene3D" id="3.30.40.10">
    <property type="entry name" value="Zinc/RING finger domain, C3HC4 (zinc finger)"/>
    <property type="match status" value="1"/>
</dbReference>
<comment type="catalytic activity">
    <reaction evidence="1">
        <text>S-ubiquitinyl-[E2 ubiquitin-conjugating enzyme]-L-cysteine + [acceptor protein]-L-lysine = [E2 ubiquitin-conjugating enzyme]-L-cysteine + N(6)-ubiquitinyl-[acceptor protein]-L-lysine.</text>
        <dbReference type="EC" id="2.3.2.27"/>
    </reaction>
</comment>
<dbReference type="PROSITE" id="PS00518">
    <property type="entry name" value="ZF_RING_1"/>
    <property type="match status" value="1"/>
</dbReference>
<comment type="pathway">
    <text evidence="3">Protein modification; protein ubiquitination.</text>
</comment>
<dbReference type="GO" id="GO:0006301">
    <property type="term" value="P:DNA damage tolerance"/>
    <property type="evidence" value="ECO:0007669"/>
    <property type="project" value="InterPro"/>
</dbReference>
<feature type="compositionally biased region" description="Low complexity" evidence="21">
    <location>
        <begin position="364"/>
        <end position="380"/>
    </location>
</feature>
<keyword evidence="10 19" id="KW-0863">Zinc-finger</keyword>
<name>A0AAD4QI81_9AGAM</name>
<dbReference type="InterPro" id="IPR003034">
    <property type="entry name" value="SAP_dom"/>
</dbReference>
<dbReference type="GO" id="GO:0097505">
    <property type="term" value="C:Rad6-Rad18 complex"/>
    <property type="evidence" value="ECO:0007669"/>
    <property type="project" value="TreeGrafter"/>
</dbReference>
<evidence type="ECO:0000256" key="12">
    <source>
        <dbReference type="ARBA" id="ARBA00022833"/>
    </source>
</evidence>
<feature type="region of interest" description="Disordered" evidence="21">
    <location>
        <begin position="119"/>
        <end position="188"/>
    </location>
</feature>
<gene>
    <name evidence="24" type="ORF">EDB92DRAFT_2079603</name>
</gene>
<dbReference type="PANTHER" id="PTHR14134">
    <property type="entry name" value="E3 UBIQUITIN-PROTEIN LIGASE RAD18"/>
    <property type="match status" value="1"/>
</dbReference>
<keyword evidence="15" id="KW-0539">Nucleus</keyword>
<keyword evidence="25" id="KW-1185">Reference proteome</keyword>
<evidence type="ECO:0000256" key="5">
    <source>
        <dbReference type="ARBA" id="ARBA00012483"/>
    </source>
</evidence>
<feature type="compositionally biased region" description="Basic and acidic residues" evidence="21">
    <location>
        <begin position="225"/>
        <end position="248"/>
    </location>
</feature>
<feature type="domain" description="RING-type" evidence="22">
    <location>
        <begin position="39"/>
        <end position="76"/>
    </location>
</feature>
<evidence type="ECO:0000256" key="3">
    <source>
        <dbReference type="ARBA" id="ARBA00004906"/>
    </source>
</evidence>
<evidence type="ECO:0000256" key="15">
    <source>
        <dbReference type="ARBA" id="ARBA00023242"/>
    </source>
</evidence>
<organism evidence="24 25">
    <name type="scientific">Lactarius akahatsu</name>
    <dbReference type="NCBI Taxonomy" id="416441"/>
    <lineage>
        <taxon>Eukaryota</taxon>
        <taxon>Fungi</taxon>
        <taxon>Dikarya</taxon>
        <taxon>Basidiomycota</taxon>
        <taxon>Agaricomycotina</taxon>
        <taxon>Agaricomycetes</taxon>
        <taxon>Russulales</taxon>
        <taxon>Russulaceae</taxon>
        <taxon>Lactarius</taxon>
    </lineage>
</organism>
<keyword evidence="9" id="KW-0227">DNA damage</keyword>
<dbReference type="SMART" id="SM00184">
    <property type="entry name" value="RING"/>
    <property type="match status" value="1"/>
</dbReference>
<evidence type="ECO:0000256" key="18">
    <source>
        <dbReference type="ARBA" id="ARBA00082369"/>
    </source>
</evidence>
<dbReference type="GO" id="GO:0006513">
    <property type="term" value="P:protein monoubiquitination"/>
    <property type="evidence" value="ECO:0007669"/>
    <property type="project" value="InterPro"/>
</dbReference>
<dbReference type="InterPro" id="IPR017907">
    <property type="entry name" value="Znf_RING_CS"/>
</dbReference>
<dbReference type="EMBL" id="JAKELL010000001">
    <property type="protein sequence ID" value="KAH9001572.1"/>
    <property type="molecule type" value="Genomic_DNA"/>
</dbReference>
<keyword evidence="7" id="KW-0808">Transferase</keyword>
<dbReference type="PANTHER" id="PTHR14134:SF2">
    <property type="entry name" value="E3 UBIQUITIN-PROTEIN LIGASE RAD18"/>
    <property type="match status" value="1"/>
</dbReference>
<dbReference type="EC" id="2.3.2.27" evidence="5"/>
<keyword evidence="13" id="KW-0238">DNA-binding</keyword>
<evidence type="ECO:0000313" key="25">
    <source>
        <dbReference type="Proteomes" id="UP001201163"/>
    </source>
</evidence>
<comment type="subcellular location">
    <subcellularLocation>
        <location evidence="2">Nucleus</location>
    </subcellularLocation>
</comment>
<evidence type="ECO:0000256" key="17">
    <source>
        <dbReference type="ARBA" id="ARBA00074353"/>
    </source>
</evidence>
<evidence type="ECO:0000256" key="4">
    <source>
        <dbReference type="ARBA" id="ARBA00009506"/>
    </source>
</evidence>
<dbReference type="SMART" id="SM00513">
    <property type="entry name" value="SAP"/>
    <property type="match status" value="1"/>
</dbReference>
<feature type="region of interest" description="Disordered" evidence="21">
    <location>
        <begin position="215"/>
        <end position="252"/>
    </location>
</feature>
<evidence type="ECO:0000256" key="16">
    <source>
        <dbReference type="ARBA" id="ARBA00031783"/>
    </source>
</evidence>
<evidence type="ECO:0000256" key="11">
    <source>
        <dbReference type="ARBA" id="ARBA00022786"/>
    </source>
</evidence>
<evidence type="ECO:0000256" key="10">
    <source>
        <dbReference type="ARBA" id="ARBA00022771"/>
    </source>
</evidence>
<keyword evidence="8" id="KW-0479">Metal-binding</keyword>
<dbReference type="PROSITE" id="PS50800">
    <property type="entry name" value="SAP"/>
    <property type="match status" value="1"/>
</dbReference>
<evidence type="ECO:0000256" key="7">
    <source>
        <dbReference type="ARBA" id="ARBA00022679"/>
    </source>
</evidence>
<feature type="coiled-coil region" evidence="20">
    <location>
        <begin position="305"/>
        <end position="332"/>
    </location>
</feature>
<evidence type="ECO:0000256" key="21">
    <source>
        <dbReference type="SAM" id="MobiDB-lite"/>
    </source>
</evidence>
<evidence type="ECO:0000256" key="14">
    <source>
        <dbReference type="ARBA" id="ARBA00023204"/>
    </source>
</evidence>
<dbReference type="GO" id="GO:0008270">
    <property type="term" value="F:zinc ion binding"/>
    <property type="evidence" value="ECO:0007669"/>
    <property type="project" value="UniProtKB-KW"/>
</dbReference>
<evidence type="ECO:0000256" key="19">
    <source>
        <dbReference type="PROSITE-ProRule" id="PRU00175"/>
    </source>
</evidence>
<feature type="domain" description="SAP" evidence="23">
    <location>
        <begin position="261"/>
        <end position="295"/>
    </location>
</feature>
<dbReference type="GO" id="GO:0005634">
    <property type="term" value="C:nucleus"/>
    <property type="evidence" value="ECO:0007669"/>
    <property type="project" value="UniProtKB-SubCell"/>
</dbReference>
<sequence length="405" mass="44668">MWKNDPKELLNSTDIQDPTDFPPSSTTPGLRALDNALRCKICQELYEAPVVLTCGHCFCSLCARNQLSEKPACPTCWKEAAISSFRVNPAMEEAVTAWKDARPFVLRVIDEAIDLRTTASESSRPAKRHKPDTPVLSNSVSPRKQSRGHDNPGPSRGRDGPDGNTPNDDVEQDTCSNTNNSKSSVECPVCGKSVPMTKINAHLDTNCKHYSILSGGKNASSSKSGQKDAWSKLLDGKRSGKDKERPEAEVEAMSPLPKASYTVLKDKQIRDLLAAQDLSTAGDRSQLISRHERWVALYNANLDRSPALRKRLAELRLEMRRWEEDRRASRKDPLKIDITEYRRANKAEFERLVQRARGKPGQESPRAPDSSASLSDRAASCDLRGPVGASGSETDTILVTSDVEG</sequence>
<feature type="compositionally biased region" description="Low complexity" evidence="21">
    <location>
        <begin position="18"/>
        <end position="27"/>
    </location>
</feature>